<evidence type="ECO:0000256" key="1">
    <source>
        <dbReference type="SAM" id="Phobius"/>
    </source>
</evidence>
<keyword evidence="1" id="KW-0812">Transmembrane</keyword>
<keyword evidence="2" id="KW-0732">Signal</keyword>
<accession>A0A0N5AIN5</accession>
<proteinExistence type="predicted"/>
<sequence length="561" mass="64533">MRLLAVINVLLLFILNFDSVNSDYEFEQPFIGYLITRNYECDGDPNGIAVLDYASKQAWCYSLKSLKQTETYKKGHVKRILMQSCGRGVPAQIYTDQENDFFNRFLIPTKVQQKVPKQLVILRSPKVRNVWKLPNDEDEFCVYSGFSYRLSSSCTNFAFNKTLFCKQLLSFIKLSKQLGAPAKAPDLFEDLHYAKDNAEDKEYDQRKSTFKRYILVPKICSQLEAKLRSAKCHQKKIEIHMCSFSCVDNYRHSDGDNIRNCGYGILVQQSTNASGDSVRATRKIYYDVENENAAVFDDFNKQAWCYYAKNASGIVGHQALNSHCSVGNLPTVSVKLDILTLSKVLKTLKIKKIPLTIRLLYPMKYSFRSYHTKTLNPVETLIEPILDKCLEEEINGKINVVRCQQMEYTSVLCKETRSYLLPSERLTITDFCDRHENTTEVNEILNFSMPISTTQQMPYKKSCIIRNFTQTKFHFFIRVDPECLVVQQRLMAASYLFAMTCLAIGYVIIRCFMVSTILTSDSVTETVSHEENQELRNIVSTVGKLPTNPNESSFVKYDEID</sequence>
<reference evidence="4" key="1">
    <citation type="submission" date="2017-02" db="UniProtKB">
        <authorList>
            <consortium name="WormBaseParasite"/>
        </authorList>
    </citation>
    <scope>IDENTIFICATION</scope>
</reference>
<evidence type="ECO:0000256" key="2">
    <source>
        <dbReference type="SAM" id="SignalP"/>
    </source>
</evidence>
<feature type="signal peptide" evidence="2">
    <location>
        <begin position="1"/>
        <end position="22"/>
    </location>
</feature>
<name>A0A0N5AIN5_9BILA</name>
<dbReference type="Proteomes" id="UP000046393">
    <property type="component" value="Unplaced"/>
</dbReference>
<feature type="chain" id="PRO_5005893186" evidence="2">
    <location>
        <begin position="23"/>
        <end position="561"/>
    </location>
</feature>
<dbReference type="WBParaSite" id="SMUV_0000428601-mRNA-1">
    <property type="protein sequence ID" value="SMUV_0000428601-mRNA-1"/>
    <property type="gene ID" value="SMUV_0000428601"/>
</dbReference>
<dbReference type="AlphaFoldDB" id="A0A0N5AIN5"/>
<protein>
    <submittedName>
        <fullName evidence="4">Protein kinase domain-containing protein</fullName>
    </submittedName>
</protein>
<organism evidence="3 4">
    <name type="scientific">Syphacia muris</name>
    <dbReference type="NCBI Taxonomy" id="451379"/>
    <lineage>
        <taxon>Eukaryota</taxon>
        <taxon>Metazoa</taxon>
        <taxon>Ecdysozoa</taxon>
        <taxon>Nematoda</taxon>
        <taxon>Chromadorea</taxon>
        <taxon>Rhabditida</taxon>
        <taxon>Spirurina</taxon>
        <taxon>Oxyuridomorpha</taxon>
        <taxon>Oxyuroidea</taxon>
        <taxon>Oxyuridae</taxon>
        <taxon>Syphacia</taxon>
    </lineage>
</organism>
<keyword evidence="1" id="KW-0472">Membrane</keyword>
<keyword evidence="3" id="KW-1185">Reference proteome</keyword>
<feature type="transmembrane region" description="Helical" evidence="1">
    <location>
        <begin position="490"/>
        <end position="509"/>
    </location>
</feature>
<evidence type="ECO:0000313" key="4">
    <source>
        <dbReference type="WBParaSite" id="SMUV_0000428601-mRNA-1"/>
    </source>
</evidence>
<evidence type="ECO:0000313" key="3">
    <source>
        <dbReference type="Proteomes" id="UP000046393"/>
    </source>
</evidence>
<keyword evidence="1" id="KW-1133">Transmembrane helix</keyword>